<comment type="caution">
    <text evidence="5">The sequence shown here is derived from an EMBL/GenBank/DDBJ whole genome shotgun (WGS) entry which is preliminary data.</text>
</comment>
<dbReference type="GO" id="GO:0005576">
    <property type="term" value="C:extracellular region"/>
    <property type="evidence" value="ECO:0007669"/>
    <property type="project" value="UniProtKB-SubCell"/>
</dbReference>
<dbReference type="Proteomes" id="UP000472355">
    <property type="component" value="Unassembled WGS sequence"/>
</dbReference>
<accession>A0A0M1LCH7</accession>
<feature type="domain" description="Carbohydrate-binding module family 96" evidence="4">
    <location>
        <begin position="17"/>
        <end position="173"/>
    </location>
</feature>
<comment type="subcellular location">
    <subcellularLocation>
        <location evidence="1">Secreted</location>
    </subcellularLocation>
</comment>
<evidence type="ECO:0000313" key="10">
    <source>
        <dbReference type="Proteomes" id="UP000476820"/>
    </source>
</evidence>
<reference evidence="9 10" key="2">
    <citation type="submission" date="2019-04" db="EMBL/GenBank/DDBJ databases">
        <title>Genome sequencing of Clostridium botulinum Groups I-IV and Clostridium butyricum.</title>
        <authorList>
            <person name="Brunt J."/>
            <person name="Van Vliet A.H.M."/>
            <person name="Stringer S.C."/>
            <person name="Carter A.T."/>
            <person name="Peck M.W."/>
        </authorList>
    </citation>
    <scope>NUCLEOTIDE SEQUENCE [LARGE SCALE GENOMIC DNA]</scope>
    <source>
        <strain evidence="6 10">1605</strain>
        <strain evidence="7 9">CB-K-33E</strain>
    </source>
</reference>
<evidence type="ECO:0000256" key="2">
    <source>
        <dbReference type="ARBA" id="ARBA00022525"/>
    </source>
</evidence>
<dbReference type="Proteomes" id="UP000476820">
    <property type="component" value="Unassembled WGS sequence"/>
</dbReference>
<keyword evidence="3" id="KW-0732">Signal</keyword>
<dbReference type="Proteomes" id="UP000473681">
    <property type="component" value="Unassembled WGS sequence"/>
</dbReference>
<name>A0A0M1LCH7_CLOBO</name>
<evidence type="ECO:0000256" key="1">
    <source>
        <dbReference type="ARBA" id="ARBA00004613"/>
    </source>
</evidence>
<dbReference type="NCBIfam" id="NF033679">
    <property type="entry name" value="DNRLRE_dom"/>
    <property type="match status" value="1"/>
</dbReference>
<evidence type="ECO:0000313" key="7">
    <source>
        <dbReference type="EMBL" id="NFN35225.1"/>
    </source>
</evidence>
<dbReference type="OrthoDB" id="1730265at2"/>
<organism evidence="5 8">
    <name type="scientific">Clostridium botulinum</name>
    <dbReference type="NCBI Taxonomy" id="1491"/>
    <lineage>
        <taxon>Bacteria</taxon>
        <taxon>Bacillati</taxon>
        <taxon>Bacillota</taxon>
        <taxon>Clostridia</taxon>
        <taxon>Eubacteriales</taxon>
        <taxon>Clostridiaceae</taxon>
        <taxon>Clostridium</taxon>
    </lineage>
</organism>
<evidence type="ECO:0000313" key="6">
    <source>
        <dbReference type="EMBL" id="NFF89571.1"/>
    </source>
</evidence>
<evidence type="ECO:0000313" key="5">
    <source>
        <dbReference type="EMBL" id="NFA43420.1"/>
    </source>
</evidence>
<dbReference type="EMBL" id="SGKU01000038">
    <property type="protein sequence ID" value="NFA43420.1"/>
    <property type="molecule type" value="Genomic_DNA"/>
</dbReference>
<evidence type="ECO:0000259" key="4">
    <source>
        <dbReference type="Pfam" id="PF24517"/>
    </source>
</evidence>
<protein>
    <submittedName>
        <fullName evidence="5">DNRLRE domain-containing protein</fullName>
    </submittedName>
</protein>
<dbReference type="InterPro" id="IPR055372">
    <property type="entry name" value="CBM96"/>
</dbReference>
<reference evidence="5 8" key="1">
    <citation type="submission" date="2019-02" db="EMBL/GenBank/DDBJ databases">
        <title>Genome sequencing of Clostridium botulinum clinical isolates.</title>
        <authorList>
            <person name="Brunt J."/>
            <person name="Van Vliet A.H.M."/>
            <person name="Stringer S.C."/>
            <person name="Grant K.A."/>
            <person name="Carter A.C."/>
            <person name="Peck M.W."/>
        </authorList>
    </citation>
    <scope>NUCLEOTIDE SEQUENCE [LARGE SCALE GENOMIC DNA]</scope>
    <source>
        <strain evidence="5 8">H113700579</strain>
    </source>
</reference>
<evidence type="ECO:0000313" key="8">
    <source>
        <dbReference type="Proteomes" id="UP000472355"/>
    </source>
</evidence>
<sequence length="177" mass="20577">MKLISLYPSSISVISKRFNEENFYENKYLPIGNVAGSDSNVFRTLMMFDIKDKVLNTYKIKSATLNLCVEKNIYNLKRVSGNKIFLNNNTEEYNPLSVNWNNAPKCEYTGKFLIIEGCKDKYFINVDVSELVNRWLNYYDDNFGITLMGMEDIDDCISIFSYSKNKNKPYLLLEVEA</sequence>
<evidence type="ECO:0000256" key="3">
    <source>
        <dbReference type="ARBA" id="ARBA00022729"/>
    </source>
</evidence>
<dbReference type="EMBL" id="SWOV01000085">
    <property type="protein sequence ID" value="NFF89571.1"/>
    <property type="molecule type" value="Genomic_DNA"/>
</dbReference>
<evidence type="ECO:0000313" key="9">
    <source>
        <dbReference type="Proteomes" id="UP000473681"/>
    </source>
</evidence>
<dbReference type="RefSeq" id="WP_012449939.1">
    <property type="nucleotide sequence ID" value="NZ_CP010520.1"/>
</dbReference>
<proteinExistence type="predicted"/>
<dbReference type="EMBL" id="SWVK01000010">
    <property type="protein sequence ID" value="NFN35225.1"/>
    <property type="molecule type" value="Genomic_DNA"/>
</dbReference>
<gene>
    <name evidence="5" type="ORF">EXM65_12760</name>
    <name evidence="6" type="ORF">FC774_17240</name>
    <name evidence="7" type="ORF">FDB51_08775</name>
</gene>
<keyword evidence="2" id="KW-0964">Secreted</keyword>
<dbReference type="Pfam" id="PF24517">
    <property type="entry name" value="CBM96"/>
    <property type="match status" value="1"/>
</dbReference>
<dbReference type="AlphaFoldDB" id="A0A0M1LCH7"/>